<evidence type="ECO:0000313" key="1">
    <source>
        <dbReference type="EMBL" id="QBK84811.1"/>
    </source>
</evidence>
<name>A0A481YNG0_9VIRU</name>
<sequence>MSVYYSELNCKNVIKSGKNKGKQCYAKVKYKLVTDKIKYFCGRHCKNSNRIELLRNGKRNILYNNITEKQKEDLYVLYYKIKNVIDQSIGLEILKINIENNFDCFIYDPNFKLKRYINIIFSCHKECNLYIKKSKEKYIFSSNLNCIHNNTNKLYPEEYFNKKLYIDKNNDMYPIVNNLFNFINEYFYFYTPFDTINIIHYDIKNNISYILFKKDKKYHIFEGILNVKFLNIEVTLIDFLTNNIF</sequence>
<proteinExistence type="predicted"/>
<protein>
    <submittedName>
        <fullName evidence="1">Uncharacterized protein</fullName>
    </submittedName>
</protein>
<gene>
    <name evidence="1" type="ORF">LCDPAC02_00100</name>
</gene>
<dbReference type="EMBL" id="MK500299">
    <property type="protein sequence ID" value="QBK84811.1"/>
    <property type="molecule type" value="Genomic_DNA"/>
</dbReference>
<accession>A0A481YNG0</accession>
<reference evidence="1" key="1">
    <citation type="journal article" date="2019" name="MBio">
        <title>Virus Genomes from Deep Sea Sediments Expand the Ocean Megavirome and Support Independent Origins of Viral Gigantism.</title>
        <authorList>
            <person name="Backstrom D."/>
            <person name="Yutin N."/>
            <person name="Jorgensen S.L."/>
            <person name="Dharamshi J."/>
            <person name="Homa F."/>
            <person name="Zaremba-Niedwiedzka K."/>
            <person name="Spang A."/>
            <person name="Wolf Y.I."/>
            <person name="Koonin E.V."/>
            <person name="Ettema T.J."/>
        </authorList>
    </citation>
    <scope>NUCLEOTIDE SEQUENCE</scope>
</reference>
<organism evidence="1">
    <name type="scientific">Pithovirus LCDPAC02</name>
    <dbReference type="NCBI Taxonomy" id="2506601"/>
    <lineage>
        <taxon>Viruses</taxon>
        <taxon>Pithoviruses</taxon>
    </lineage>
</organism>